<dbReference type="EMBL" id="QLMA01000003">
    <property type="protein sequence ID" value="RAJ83470.1"/>
    <property type="molecule type" value="Genomic_DNA"/>
</dbReference>
<keyword evidence="1" id="KW-0963">Cytoplasm</keyword>
<dbReference type="InterPro" id="IPR006195">
    <property type="entry name" value="aa-tRNA-synth_II"/>
</dbReference>
<name>A0A327W536_9BACT</name>
<dbReference type="PIRSF" id="PIRSF001555">
    <property type="entry name" value="Asp_ammon_ligase"/>
    <property type="match status" value="1"/>
</dbReference>
<dbReference type="Proteomes" id="UP000249819">
    <property type="component" value="Unassembled WGS sequence"/>
</dbReference>
<dbReference type="GO" id="GO:0005524">
    <property type="term" value="F:ATP binding"/>
    <property type="evidence" value="ECO:0007669"/>
    <property type="project" value="UniProtKB-KW"/>
</dbReference>
<dbReference type="RefSeq" id="WP_111592114.1">
    <property type="nucleotide sequence ID" value="NZ_QLMA01000003.1"/>
</dbReference>
<evidence type="ECO:0000256" key="5">
    <source>
        <dbReference type="ARBA" id="ARBA00022840"/>
    </source>
</evidence>
<reference evidence="9 10" key="1">
    <citation type="submission" date="2018-06" db="EMBL/GenBank/DDBJ databases">
        <title>Genomic Encyclopedia of Archaeal and Bacterial Type Strains, Phase II (KMG-II): from individual species to whole genera.</title>
        <authorList>
            <person name="Goeker M."/>
        </authorList>
    </citation>
    <scope>NUCLEOTIDE SEQUENCE [LARGE SCALE GENOMIC DNA]</scope>
    <source>
        <strain evidence="9 10">DSM 29821</strain>
    </source>
</reference>
<dbReference type="Gene3D" id="3.30.930.10">
    <property type="entry name" value="Bira Bifunctional Protein, Domain 2"/>
    <property type="match status" value="1"/>
</dbReference>
<evidence type="ECO:0000259" key="8">
    <source>
        <dbReference type="PROSITE" id="PS50862"/>
    </source>
</evidence>
<evidence type="ECO:0000256" key="7">
    <source>
        <dbReference type="NCBIfam" id="TIGR00669"/>
    </source>
</evidence>
<dbReference type="NCBIfam" id="TIGR00669">
    <property type="entry name" value="asnA"/>
    <property type="match status" value="1"/>
</dbReference>
<dbReference type="OrthoDB" id="9766088at2"/>
<proteinExistence type="predicted"/>
<keyword evidence="6" id="KW-0061">Asparagine biosynthesis</keyword>
<dbReference type="SUPFAM" id="SSF55681">
    <property type="entry name" value="Class II aaRS and biotin synthetases"/>
    <property type="match status" value="1"/>
</dbReference>
<dbReference type="PROSITE" id="PS50862">
    <property type="entry name" value="AA_TRNA_LIGASE_II"/>
    <property type="match status" value="1"/>
</dbReference>
<organism evidence="9 10">
    <name type="scientific">Chitinophaga dinghuensis</name>
    <dbReference type="NCBI Taxonomy" id="1539050"/>
    <lineage>
        <taxon>Bacteria</taxon>
        <taxon>Pseudomonadati</taxon>
        <taxon>Bacteroidota</taxon>
        <taxon>Chitinophagia</taxon>
        <taxon>Chitinophagales</taxon>
        <taxon>Chitinophagaceae</taxon>
        <taxon>Chitinophaga</taxon>
    </lineage>
</organism>
<sequence length="329" mass="36695">MQPTAKTSAQSDMLAKEQIIAQVKDFFATQLCQQLSLIKVTAPLFVKSGTGFNDDLNGVEKPVQFQLKGVSESVEIVQSLAKWKRMRLHELETPSGHGIVTDMRAIRPDEVISPIHSFFVDQWDWEKRISQQDRTLAYLRQTVNAIYQAVRATNDMVAAETGQALDLPATIHFIHSEDLLKQYPDLTPKERENEITRQYGAVFVMGIGGPLSNSQVHDDRAPDYDDWTTANEDGYHGLNGDILIWNPALNSALEISSMGIRVDATALKKQLALKNCEERAALEFHSNVLNSAYPLSMGGGIGQSRLCMLLLQKQHIAEVQSSIWPKGAY</sequence>
<dbReference type="AlphaFoldDB" id="A0A327W536"/>
<comment type="caution">
    <text evidence="9">The sequence shown here is derived from an EMBL/GenBank/DDBJ whole genome shotgun (WGS) entry which is preliminary data.</text>
</comment>
<dbReference type="PANTHER" id="PTHR30073">
    <property type="entry name" value="ASPARTATE--AMMONIA LIGASE"/>
    <property type="match status" value="1"/>
</dbReference>
<dbReference type="GO" id="GO:0006529">
    <property type="term" value="P:asparagine biosynthetic process"/>
    <property type="evidence" value="ECO:0007669"/>
    <property type="project" value="UniProtKB-UniRule"/>
</dbReference>
<keyword evidence="3" id="KW-0028">Amino-acid biosynthesis</keyword>
<keyword evidence="5" id="KW-0067">ATP-binding</keyword>
<evidence type="ECO:0000256" key="2">
    <source>
        <dbReference type="ARBA" id="ARBA00022598"/>
    </source>
</evidence>
<keyword evidence="4" id="KW-0547">Nucleotide-binding</keyword>
<evidence type="ECO:0000313" key="10">
    <source>
        <dbReference type="Proteomes" id="UP000249819"/>
    </source>
</evidence>
<dbReference type="PANTHER" id="PTHR30073:SF5">
    <property type="entry name" value="ASPARTATE--AMMONIA LIGASE"/>
    <property type="match status" value="1"/>
</dbReference>
<evidence type="ECO:0000313" key="9">
    <source>
        <dbReference type="EMBL" id="RAJ83470.1"/>
    </source>
</evidence>
<dbReference type="Pfam" id="PF03590">
    <property type="entry name" value="AsnA"/>
    <property type="match status" value="1"/>
</dbReference>
<evidence type="ECO:0000256" key="1">
    <source>
        <dbReference type="ARBA" id="ARBA00022490"/>
    </source>
</evidence>
<evidence type="ECO:0000256" key="3">
    <source>
        <dbReference type="ARBA" id="ARBA00022605"/>
    </source>
</evidence>
<dbReference type="GO" id="GO:0005829">
    <property type="term" value="C:cytosol"/>
    <property type="evidence" value="ECO:0007669"/>
    <property type="project" value="TreeGrafter"/>
</dbReference>
<gene>
    <name evidence="9" type="ORF">CLV59_103438</name>
</gene>
<dbReference type="EC" id="6.3.1.1" evidence="7"/>
<dbReference type="GO" id="GO:0004071">
    <property type="term" value="F:aspartate-ammonia ligase activity"/>
    <property type="evidence" value="ECO:0007669"/>
    <property type="project" value="UniProtKB-UniRule"/>
</dbReference>
<dbReference type="InterPro" id="IPR045864">
    <property type="entry name" value="aa-tRNA-synth_II/BPL/LPL"/>
</dbReference>
<evidence type="ECO:0000256" key="4">
    <source>
        <dbReference type="ARBA" id="ARBA00022741"/>
    </source>
</evidence>
<accession>A0A327W536</accession>
<dbReference type="InterPro" id="IPR004618">
    <property type="entry name" value="AsnA"/>
</dbReference>
<evidence type="ECO:0000256" key="6">
    <source>
        <dbReference type="ARBA" id="ARBA00022888"/>
    </source>
</evidence>
<keyword evidence="10" id="KW-1185">Reference proteome</keyword>
<protein>
    <recommendedName>
        <fullName evidence="7">Aspartate--ammonia ligase</fullName>
        <ecNumber evidence="7">6.3.1.1</ecNumber>
    </recommendedName>
</protein>
<feature type="domain" description="Aminoacyl-transfer RNA synthetases class-II family profile" evidence="8">
    <location>
        <begin position="17"/>
        <end position="325"/>
    </location>
</feature>
<keyword evidence="2 9" id="KW-0436">Ligase</keyword>